<keyword evidence="2" id="KW-1185">Reference proteome</keyword>
<dbReference type="AlphaFoldDB" id="A0A2Z6NFY1"/>
<reference evidence="2" key="1">
    <citation type="journal article" date="2017" name="Front. Plant Sci.">
        <title>Climate Clever Clovers: New Paradigm to Reduce the Environmental Footprint of Ruminants by Breeding Low Methanogenic Forages Utilizing Haplotype Variation.</title>
        <authorList>
            <person name="Kaur P."/>
            <person name="Appels R."/>
            <person name="Bayer P.E."/>
            <person name="Keeble-Gagnere G."/>
            <person name="Wang J."/>
            <person name="Hirakawa H."/>
            <person name="Shirasawa K."/>
            <person name="Vercoe P."/>
            <person name="Stefanova K."/>
            <person name="Durmic Z."/>
            <person name="Nichols P."/>
            <person name="Revell C."/>
            <person name="Isobe S.N."/>
            <person name="Edwards D."/>
            <person name="Erskine W."/>
        </authorList>
    </citation>
    <scope>NUCLEOTIDE SEQUENCE [LARGE SCALE GENOMIC DNA]</scope>
    <source>
        <strain evidence="2">cv. Daliak</strain>
    </source>
</reference>
<evidence type="ECO:0000313" key="1">
    <source>
        <dbReference type="EMBL" id="GAU35270.1"/>
    </source>
</evidence>
<organism evidence="1 2">
    <name type="scientific">Trifolium subterraneum</name>
    <name type="common">Subterranean clover</name>
    <dbReference type="NCBI Taxonomy" id="3900"/>
    <lineage>
        <taxon>Eukaryota</taxon>
        <taxon>Viridiplantae</taxon>
        <taxon>Streptophyta</taxon>
        <taxon>Embryophyta</taxon>
        <taxon>Tracheophyta</taxon>
        <taxon>Spermatophyta</taxon>
        <taxon>Magnoliopsida</taxon>
        <taxon>eudicotyledons</taxon>
        <taxon>Gunneridae</taxon>
        <taxon>Pentapetalae</taxon>
        <taxon>rosids</taxon>
        <taxon>fabids</taxon>
        <taxon>Fabales</taxon>
        <taxon>Fabaceae</taxon>
        <taxon>Papilionoideae</taxon>
        <taxon>50 kb inversion clade</taxon>
        <taxon>NPAAA clade</taxon>
        <taxon>Hologalegina</taxon>
        <taxon>IRL clade</taxon>
        <taxon>Trifolieae</taxon>
        <taxon>Trifolium</taxon>
    </lineage>
</organism>
<gene>
    <name evidence="1" type="ORF">TSUD_324080</name>
</gene>
<accession>A0A2Z6NFY1</accession>
<protein>
    <submittedName>
        <fullName evidence="1">Uncharacterized protein</fullName>
    </submittedName>
</protein>
<dbReference type="OrthoDB" id="1420445at2759"/>
<sequence>MFLVVVSAVYTKETMSHQIHEFHDFFIALMFTTGLHNLTRSDFINIGALFSFNTNVGRIIKIALDVVVEDVNSDPNILGDTVKALSSRRSKYRGFLSIAEIIGRWSWLGKQKGKSWKQGGKSLKLRRWKCYYVKVGIKGTEKFDEFEEWFNYRLASYG</sequence>
<evidence type="ECO:0000313" key="2">
    <source>
        <dbReference type="Proteomes" id="UP000242715"/>
    </source>
</evidence>
<dbReference type="EMBL" id="DF973582">
    <property type="protein sequence ID" value="GAU35270.1"/>
    <property type="molecule type" value="Genomic_DNA"/>
</dbReference>
<proteinExistence type="predicted"/>
<name>A0A2Z6NFY1_TRISU</name>
<dbReference type="Proteomes" id="UP000242715">
    <property type="component" value="Unassembled WGS sequence"/>
</dbReference>